<dbReference type="PIRSF" id="PIRSF000521">
    <property type="entry name" value="Transaminase_4ab_Lys_Orn"/>
    <property type="match status" value="1"/>
</dbReference>
<evidence type="ECO:0000256" key="1">
    <source>
        <dbReference type="ARBA" id="ARBA00001933"/>
    </source>
</evidence>
<dbReference type="EMBL" id="LQZT01000016">
    <property type="protein sequence ID" value="OCW57391.1"/>
    <property type="molecule type" value="Genomic_DNA"/>
</dbReference>
<dbReference type="Proteomes" id="UP000094795">
    <property type="component" value="Unassembled WGS sequence"/>
</dbReference>
<dbReference type="PANTHER" id="PTHR11986">
    <property type="entry name" value="AMINOTRANSFERASE CLASS III"/>
    <property type="match status" value="1"/>
</dbReference>
<evidence type="ECO:0000256" key="4">
    <source>
        <dbReference type="ARBA" id="ARBA00022679"/>
    </source>
</evidence>
<dbReference type="InterPro" id="IPR015422">
    <property type="entry name" value="PyrdxlP-dep_Trfase_small"/>
</dbReference>
<dbReference type="Gene3D" id="3.90.1150.10">
    <property type="entry name" value="Aspartate Aminotransferase, domain 1"/>
    <property type="match status" value="1"/>
</dbReference>
<protein>
    <submittedName>
        <fullName evidence="7">4-aminobutyrate aminotransferase</fullName>
    </submittedName>
</protein>
<dbReference type="Pfam" id="PF00202">
    <property type="entry name" value="Aminotran_3"/>
    <property type="match status" value="1"/>
</dbReference>
<dbReference type="GO" id="GO:0042802">
    <property type="term" value="F:identical protein binding"/>
    <property type="evidence" value="ECO:0007669"/>
    <property type="project" value="TreeGrafter"/>
</dbReference>
<reference evidence="7 8" key="1">
    <citation type="submission" date="2015-12" db="EMBL/GenBank/DDBJ databases">
        <authorList>
            <person name="Shamseldin A."/>
            <person name="Moawad H."/>
            <person name="Abd El-Rahim W.M."/>
            <person name="Sadowsky M.J."/>
        </authorList>
    </citation>
    <scope>NUCLEOTIDE SEQUENCE [LARGE SCALE GENOMIC DNA]</scope>
    <source>
        <strain evidence="7 8">JC234</strain>
    </source>
</reference>
<evidence type="ECO:0000256" key="3">
    <source>
        <dbReference type="ARBA" id="ARBA00022576"/>
    </source>
</evidence>
<evidence type="ECO:0000256" key="6">
    <source>
        <dbReference type="RuleBase" id="RU003560"/>
    </source>
</evidence>
<comment type="cofactor">
    <cofactor evidence="1">
        <name>pyridoxal 5'-phosphate</name>
        <dbReference type="ChEBI" id="CHEBI:597326"/>
    </cofactor>
</comment>
<dbReference type="AlphaFoldDB" id="A0A1C1YV52"/>
<keyword evidence="4 7" id="KW-0808">Transferase</keyword>
<dbReference type="Gene3D" id="3.40.640.10">
    <property type="entry name" value="Type I PLP-dependent aspartate aminotransferase-like (Major domain)"/>
    <property type="match status" value="1"/>
</dbReference>
<comment type="similarity">
    <text evidence="2 6">Belongs to the class-III pyridoxal-phosphate-dependent aminotransferase family.</text>
</comment>
<comment type="caution">
    <text evidence="7">The sequence shown here is derived from an EMBL/GenBank/DDBJ whole genome shotgun (WGS) entry which is preliminary data.</text>
</comment>
<organism evidence="7 8">
    <name type="scientific">Hoeflea olei</name>
    <dbReference type="NCBI Taxonomy" id="1480615"/>
    <lineage>
        <taxon>Bacteria</taxon>
        <taxon>Pseudomonadati</taxon>
        <taxon>Pseudomonadota</taxon>
        <taxon>Alphaproteobacteria</taxon>
        <taxon>Hyphomicrobiales</taxon>
        <taxon>Rhizobiaceae</taxon>
        <taxon>Hoeflea</taxon>
    </lineage>
</organism>
<dbReference type="PROSITE" id="PS00600">
    <property type="entry name" value="AA_TRANSFER_CLASS_3"/>
    <property type="match status" value="1"/>
</dbReference>
<dbReference type="GO" id="GO:0034386">
    <property type="term" value="F:4-aminobutyrate:2-oxoglutarate transaminase activity"/>
    <property type="evidence" value="ECO:0007669"/>
    <property type="project" value="InterPro"/>
</dbReference>
<dbReference type="NCBIfam" id="NF005692">
    <property type="entry name" value="PRK07495.1"/>
    <property type="match status" value="1"/>
</dbReference>
<dbReference type="NCBIfam" id="TIGR00700">
    <property type="entry name" value="GABAtrnsam"/>
    <property type="match status" value="1"/>
</dbReference>
<keyword evidence="3 7" id="KW-0032">Aminotransferase</keyword>
<gene>
    <name evidence="7" type="ORF">AWJ14_18050</name>
</gene>
<dbReference type="GO" id="GO:0030170">
    <property type="term" value="F:pyridoxal phosphate binding"/>
    <property type="evidence" value="ECO:0007669"/>
    <property type="project" value="InterPro"/>
</dbReference>
<keyword evidence="8" id="KW-1185">Reference proteome</keyword>
<dbReference type="OrthoDB" id="9801834at2"/>
<dbReference type="STRING" id="1480615.AWJ14_18050"/>
<keyword evidence="5 6" id="KW-0663">Pyridoxal phosphate</keyword>
<dbReference type="InterPro" id="IPR005814">
    <property type="entry name" value="Aminotrans_3"/>
</dbReference>
<dbReference type="CDD" id="cd00610">
    <property type="entry name" value="OAT_like"/>
    <property type="match status" value="1"/>
</dbReference>
<evidence type="ECO:0000313" key="8">
    <source>
        <dbReference type="Proteomes" id="UP000094795"/>
    </source>
</evidence>
<dbReference type="InterPro" id="IPR015424">
    <property type="entry name" value="PyrdxlP-dep_Trfase"/>
</dbReference>
<evidence type="ECO:0000256" key="5">
    <source>
        <dbReference type="ARBA" id="ARBA00022898"/>
    </source>
</evidence>
<dbReference type="InterPro" id="IPR015421">
    <property type="entry name" value="PyrdxlP-dep_Trfase_major"/>
</dbReference>
<evidence type="ECO:0000256" key="2">
    <source>
        <dbReference type="ARBA" id="ARBA00008954"/>
    </source>
</evidence>
<dbReference type="FunFam" id="3.40.640.10:FF:000013">
    <property type="entry name" value="4-aminobutyrate aminotransferase"/>
    <property type="match status" value="1"/>
</dbReference>
<dbReference type="InterPro" id="IPR049704">
    <property type="entry name" value="Aminotrans_3_PPA_site"/>
</dbReference>
<dbReference type="InterPro" id="IPR004632">
    <property type="entry name" value="4NH2But_aminotransferase_bac"/>
</dbReference>
<dbReference type="SUPFAM" id="SSF53383">
    <property type="entry name" value="PLP-dependent transferases"/>
    <property type="match status" value="1"/>
</dbReference>
<name>A0A1C1YV52_9HYPH</name>
<sequence>MSKNAEIQTRKTGAIARGVGMMTQVYADRAENAELWDVEGNRYIDFAAGIAVVNTGHRHPKVIDAVKAQLDRFTHTCHQVVPYENYVHLAERLNALVPGDFDKKTVFVTTGAEAVENAIKIARAATGRTAVVSFSGAFHGRTFMGMALTGKVFPYKAGFGAMPGDVYHVPFPAELHGGSVEQSLAALETLFKADVDPARVAAIILEPVQGEGGFYEVPAGFFRKLREICDTHGILLIADEIQTGFARTGKMFAMELHGVAPDLTTMAKGLAGGFPLAAVTGRATVMDAANPGGLGGTYGGNPIGIAAAHAVLDVIEEEGLCERAQQLGSRLKQRLQAIREDVPEIADIRGPGFMNAIEFNDAKTGKPSPDFTNAVKARALDKGLILLTCGVYANVIRFLSPLTIQDEVFQEALDLLEASIREVHSELGAKA</sequence>
<dbReference type="InterPro" id="IPR050103">
    <property type="entry name" value="Class-III_PLP-dep_AT"/>
</dbReference>
<evidence type="ECO:0000313" key="7">
    <source>
        <dbReference type="EMBL" id="OCW57391.1"/>
    </source>
</evidence>
<dbReference type="GO" id="GO:0009448">
    <property type="term" value="P:gamma-aminobutyric acid metabolic process"/>
    <property type="evidence" value="ECO:0007669"/>
    <property type="project" value="InterPro"/>
</dbReference>
<accession>A0A1C1YV52</accession>
<dbReference type="RefSeq" id="WP_066179246.1">
    <property type="nucleotide sequence ID" value="NZ_LQZT01000016.1"/>
</dbReference>
<proteinExistence type="inferred from homology"/>